<dbReference type="RefSeq" id="WP_107821598.1">
    <property type="nucleotide sequence ID" value="NZ_QAAD01000005.1"/>
</dbReference>
<gene>
    <name evidence="1" type="ORF">C8N47_10529</name>
</gene>
<dbReference type="OrthoDB" id="656016at2"/>
<dbReference type="AlphaFoldDB" id="A0A2T5C390"/>
<reference evidence="1 2" key="1">
    <citation type="submission" date="2018-04" db="EMBL/GenBank/DDBJ databases">
        <title>Genomic Encyclopedia of Archaeal and Bacterial Type Strains, Phase II (KMG-II): from individual species to whole genera.</title>
        <authorList>
            <person name="Goeker M."/>
        </authorList>
    </citation>
    <scope>NUCLEOTIDE SEQUENCE [LARGE SCALE GENOMIC DNA]</scope>
    <source>
        <strain evidence="1 2">DSM 28823</strain>
    </source>
</reference>
<accession>A0A2T5C390</accession>
<proteinExistence type="predicted"/>
<name>A0A2T5C390_9BACT</name>
<keyword evidence="2" id="KW-1185">Reference proteome</keyword>
<dbReference type="Proteomes" id="UP000243525">
    <property type="component" value="Unassembled WGS sequence"/>
</dbReference>
<comment type="caution">
    <text evidence="1">The sequence shown here is derived from an EMBL/GenBank/DDBJ whole genome shotgun (WGS) entry which is preliminary data.</text>
</comment>
<evidence type="ECO:0000313" key="1">
    <source>
        <dbReference type="EMBL" id="PTN09189.1"/>
    </source>
</evidence>
<dbReference type="EMBL" id="QAAD01000005">
    <property type="protein sequence ID" value="PTN09189.1"/>
    <property type="molecule type" value="Genomic_DNA"/>
</dbReference>
<organism evidence="1 2">
    <name type="scientific">Mangrovibacterium marinum</name>
    <dbReference type="NCBI Taxonomy" id="1639118"/>
    <lineage>
        <taxon>Bacteria</taxon>
        <taxon>Pseudomonadati</taxon>
        <taxon>Bacteroidota</taxon>
        <taxon>Bacteroidia</taxon>
        <taxon>Marinilabiliales</taxon>
        <taxon>Prolixibacteraceae</taxon>
        <taxon>Mangrovibacterium</taxon>
    </lineage>
</organism>
<sequence length="210" mass="24070">MAKAKVAGGFQLSGKLGNTLVFVPYGDEVIVRSAPEKRKRDSWSPKQQEHRMRFRALSFFYKAYRENVVKPIWNLSATVKYTGYNLFVQANMPAFGRYGALTDPDLLHFSTGPVPLPQELRVERSADDPAVVRISWSTDQLSRQAQTNDCLMGIYYSRDGSQPFEIGATRGQGEALLPLKEWQITRQFHIHLFFRRDDRSAYSPDRCFLV</sequence>
<evidence type="ECO:0000313" key="2">
    <source>
        <dbReference type="Proteomes" id="UP000243525"/>
    </source>
</evidence>
<protein>
    <submittedName>
        <fullName evidence="1">Uncharacterized protein</fullName>
    </submittedName>
</protein>